<gene>
    <name evidence="2" type="ORF">niasHS_006256</name>
</gene>
<feature type="region of interest" description="Disordered" evidence="1">
    <location>
        <begin position="287"/>
        <end position="352"/>
    </location>
</feature>
<feature type="region of interest" description="Disordered" evidence="1">
    <location>
        <begin position="177"/>
        <end position="215"/>
    </location>
</feature>
<evidence type="ECO:0000256" key="1">
    <source>
        <dbReference type="SAM" id="MobiDB-lite"/>
    </source>
</evidence>
<proteinExistence type="predicted"/>
<evidence type="ECO:0000313" key="2">
    <source>
        <dbReference type="EMBL" id="KAL3093694.1"/>
    </source>
</evidence>
<feature type="region of interest" description="Disordered" evidence="1">
    <location>
        <begin position="31"/>
        <end position="98"/>
    </location>
</feature>
<feature type="compositionally biased region" description="Basic and acidic residues" evidence="1">
    <location>
        <begin position="198"/>
        <end position="208"/>
    </location>
</feature>
<dbReference type="Proteomes" id="UP001620645">
    <property type="component" value="Unassembled WGS sequence"/>
</dbReference>
<sequence length="352" mass="39747">MESTSNLFDSLTTDEEESLKRLKRSLMTQLERVNKTLNNSEQMSEKHEETAGKEMPDEGIKGHAVEDKMGEKAKRSAEVTKPFEETEAKNESSLPVKKAEGNVIPEDCISLDLEEEERILEFPKIFETGALGFYESCTNKSKSKSEYEATLKKAEKKPTNPWKIAYHEIKAAETNILSKKDEAIPPEGKKKNPFAESASDKKEGENNSRKRFAVGDPWLAPPNSIWREMKTNEPKEVQNVMAMLLSIRNKALDVHDEAQNAWNELMKIKGKGEKKGEEGMDSGLPGISAADWQSDHDRWRGQNRWRGGRGARRWGQPWRGREWNQPNQGAGPSTSAASTSEQWNFSKMAGYG</sequence>
<evidence type="ECO:0000313" key="3">
    <source>
        <dbReference type="Proteomes" id="UP001620645"/>
    </source>
</evidence>
<dbReference type="AlphaFoldDB" id="A0ABD2JSX9"/>
<dbReference type="EMBL" id="JBICCN010000107">
    <property type="protein sequence ID" value="KAL3093694.1"/>
    <property type="molecule type" value="Genomic_DNA"/>
</dbReference>
<feature type="compositionally biased region" description="Basic and acidic residues" evidence="1">
    <location>
        <begin position="178"/>
        <end position="190"/>
    </location>
</feature>
<keyword evidence="3" id="KW-1185">Reference proteome</keyword>
<accession>A0ABD2JSX9</accession>
<name>A0ABD2JSX9_HETSC</name>
<protein>
    <submittedName>
        <fullName evidence="2">Uncharacterized protein</fullName>
    </submittedName>
</protein>
<feature type="compositionally biased region" description="Basic residues" evidence="1">
    <location>
        <begin position="301"/>
        <end position="312"/>
    </location>
</feature>
<feature type="compositionally biased region" description="Basic and acidic residues" evidence="1">
    <location>
        <begin position="43"/>
        <end position="90"/>
    </location>
</feature>
<reference evidence="2 3" key="1">
    <citation type="submission" date="2024-10" db="EMBL/GenBank/DDBJ databases">
        <authorList>
            <person name="Kim D."/>
        </authorList>
    </citation>
    <scope>NUCLEOTIDE SEQUENCE [LARGE SCALE GENOMIC DNA]</scope>
    <source>
        <strain evidence="2">Taebaek</strain>
    </source>
</reference>
<comment type="caution">
    <text evidence="2">The sequence shown here is derived from an EMBL/GenBank/DDBJ whole genome shotgun (WGS) entry which is preliminary data.</text>
</comment>
<organism evidence="2 3">
    <name type="scientific">Heterodera schachtii</name>
    <name type="common">Sugarbeet cyst nematode worm</name>
    <name type="synonym">Tylenchus schachtii</name>
    <dbReference type="NCBI Taxonomy" id="97005"/>
    <lineage>
        <taxon>Eukaryota</taxon>
        <taxon>Metazoa</taxon>
        <taxon>Ecdysozoa</taxon>
        <taxon>Nematoda</taxon>
        <taxon>Chromadorea</taxon>
        <taxon>Rhabditida</taxon>
        <taxon>Tylenchina</taxon>
        <taxon>Tylenchomorpha</taxon>
        <taxon>Tylenchoidea</taxon>
        <taxon>Heteroderidae</taxon>
        <taxon>Heteroderinae</taxon>
        <taxon>Heterodera</taxon>
    </lineage>
</organism>